<gene>
    <name evidence="1" type="ORF">L6452_21448</name>
</gene>
<reference evidence="1 2" key="2">
    <citation type="journal article" date="2022" name="Mol. Ecol. Resour.">
        <title>The genomes of chicory, endive, great burdock and yacon provide insights into Asteraceae paleo-polyploidization history and plant inulin production.</title>
        <authorList>
            <person name="Fan W."/>
            <person name="Wang S."/>
            <person name="Wang H."/>
            <person name="Wang A."/>
            <person name="Jiang F."/>
            <person name="Liu H."/>
            <person name="Zhao H."/>
            <person name="Xu D."/>
            <person name="Zhang Y."/>
        </authorList>
    </citation>
    <scope>NUCLEOTIDE SEQUENCE [LARGE SCALE GENOMIC DNA]</scope>
    <source>
        <strain evidence="2">cv. Niubang</strain>
    </source>
</reference>
<organism evidence="1 2">
    <name type="scientific">Arctium lappa</name>
    <name type="common">Greater burdock</name>
    <name type="synonym">Lappa major</name>
    <dbReference type="NCBI Taxonomy" id="4217"/>
    <lineage>
        <taxon>Eukaryota</taxon>
        <taxon>Viridiplantae</taxon>
        <taxon>Streptophyta</taxon>
        <taxon>Embryophyta</taxon>
        <taxon>Tracheophyta</taxon>
        <taxon>Spermatophyta</taxon>
        <taxon>Magnoliopsida</taxon>
        <taxon>eudicotyledons</taxon>
        <taxon>Gunneridae</taxon>
        <taxon>Pentapetalae</taxon>
        <taxon>asterids</taxon>
        <taxon>campanulids</taxon>
        <taxon>Asterales</taxon>
        <taxon>Asteraceae</taxon>
        <taxon>Carduoideae</taxon>
        <taxon>Cardueae</taxon>
        <taxon>Arctiinae</taxon>
        <taxon>Arctium</taxon>
    </lineage>
</organism>
<proteinExistence type="predicted"/>
<evidence type="ECO:0000313" key="2">
    <source>
        <dbReference type="Proteomes" id="UP001055879"/>
    </source>
</evidence>
<name>A0ACB9AXF2_ARCLA</name>
<reference evidence="2" key="1">
    <citation type="journal article" date="2022" name="Mol. Ecol. Resour.">
        <title>The genomes of chicory, endive, great burdock and yacon provide insights into Asteraceae palaeo-polyploidization history and plant inulin production.</title>
        <authorList>
            <person name="Fan W."/>
            <person name="Wang S."/>
            <person name="Wang H."/>
            <person name="Wang A."/>
            <person name="Jiang F."/>
            <person name="Liu H."/>
            <person name="Zhao H."/>
            <person name="Xu D."/>
            <person name="Zhang Y."/>
        </authorList>
    </citation>
    <scope>NUCLEOTIDE SEQUENCE [LARGE SCALE GENOMIC DNA]</scope>
    <source>
        <strain evidence="2">cv. Niubang</strain>
    </source>
</reference>
<protein>
    <submittedName>
        <fullName evidence="1">Uncharacterized protein</fullName>
    </submittedName>
</protein>
<sequence>MGFLETIFHPKPINFRASSFHALCVLAFILFCFNQPGHKPTHNLTHRVGLALTSNHTALNITEPTDCSLLNQHKGFENQCEFLKANPQCDEDGFFYYLKFFYCDCQNYAVLGYIVLVIWLAALFYLLGNTSADYFCCCLEKLSNVLRLPPTVAGVTLLPLGNGAPDVFSSIAAFVGTDNGDVGLNSISGGAVFVICIVVGTISLCVAGQGVAVDRGCFVRDVSAFLFAIVSLAVILFVGEVGVGGAIAFVSIYVFYATFVAANEILGKKEGAFKVDEYAPLLPLATPTPEDVPHLVESKVPHWMWGTNVAIYSDSPKPIWGWIDGETTTRNSGFLFWCSKLFTWLEFPLMLSRRLTIPIIEEERWSKGYAVASVTLAPLLVAFVWNIQQESDGGQLGANLIYLSSAVLGCVLGVAAFVHTSYDHPPQKMLLPWVLGGFFMSIIWFCLVADELVALLVAFGYIFRVNPSILGLTVLAWGNSMGDLMSNVALAMNGADGVQIAISGCYAGPMFNTLVGLGISMLIGSWSKRPEAYVMSRDSGLFCNLGFIVIGLVWSLVVLPKNKMQPNKLLGIGLIGIYCVFLCLRIGMDVVNGTI</sequence>
<accession>A0ACB9AXF2</accession>
<comment type="caution">
    <text evidence="1">The sequence shown here is derived from an EMBL/GenBank/DDBJ whole genome shotgun (WGS) entry which is preliminary data.</text>
</comment>
<dbReference type="EMBL" id="CM042053">
    <property type="protein sequence ID" value="KAI3714493.1"/>
    <property type="molecule type" value="Genomic_DNA"/>
</dbReference>
<dbReference type="Proteomes" id="UP001055879">
    <property type="component" value="Linkage Group LG07"/>
</dbReference>
<evidence type="ECO:0000313" key="1">
    <source>
        <dbReference type="EMBL" id="KAI3714493.1"/>
    </source>
</evidence>
<keyword evidence="2" id="KW-1185">Reference proteome</keyword>